<feature type="transmembrane region" description="Helical" evidence="1">
    <location>
        <begin position="6"/>
        <end position="30"/>
    </location>
</feature>
<keyword evidence="3" id="KW-1185">Reference proteome</keyword>
<feature type="transmembrane region" description="Helical" evidence="1">
    <location>
        <begin position="37"/>
        <end position="60"/>
    </location>
</feature>
<evidence type="ECO:0000256" key="1">
    <source>
        <dbReference type="SAM" id="Phobius"/>
    </source>
</evidence>
<sequence>MTSLTVFLGALLAASLEAIEALTVLLALALARSWRPVFWGAGIALVTLALAGVGMGAALLQIPKSLLQLGVGGLLALVAASWLVKSSQRLARKRRGRDQEQRFRRHQAKLANMGTASRIKTDAAADWIAGIAACKAVLLDGLEVTLIVLSLGGAEEPHAAVAGALVGTSTVFFAGILLRRPLTRLPEDAVMFWTAALLLAFAARWTAAGLGLSWPGDEVLVVASTLFFALAARSGATLRKDALADQEAHGHTEPNDKLETRHGGSGVRELAQAVAGKLLRLVWSDRLLALSLLSVLALVTVLQSITPDTSWLRDTFFLGLILVGWALVVLERAKH</sequence>
<dbReference type="RefSeq" id="WP_196104866.1">
    <property type="nucleotide sequence ID" value="NZ_CP064942.1"/>
</dbReference>
<organism evidence="2 3">
    <name type="scientific">Pontivivens ytuae</name>
    <dbReference type="NCBI Taxonomy" id="2789856"/>
    <lineage>
        <taxon>Bacteria</taxon>
        <taxon>Pseudomonadati</taxon>
        <taxon>Pseudomonadota</taxon>
        <taxon>Alphaproteobacteria</taxon>
        <taxon>Rhodobacterales</taxon>
        <taxon>Paracoccaceae</taxon>
        <taxon>Pontivivens</taxon>
    </lineage>
</organism>
<dbReference type="EMBL" id="CP064942">
    <property type="protein sequence ID" value="QPH55604.1"/>
    <property type="molecule type" value="Genomic_DNA"/>
</dbReference>
<dbReference type="AlphaFoldDB" id="A0A7S9LUQ5"/>
<feature type="transmembrane region" description="Helical" evidence="1">
    <location>
        <begin position="219"/>
        <end position="236"/>
    </location>
</feature>
<reference evidence="2 3" key="1">
    <citation type="submission" date="2020-11" db="EMBL/GenBank/DDBJ databases">
        <title>Description of Pontivivens ytuae sp. nov. isolated from deep sea sediment of Mariana Trench.</title>
        <authorList>
            <person name="Wang Z."/>
            <person name="Sun Q.-L."/>
            <person name="Xu X.-D."/>
            <person name="Tang Y.-Z."/>
            <person name="Zhang J."/>
        </authorList>
    </citation>
    <scope>NUCLEOTIDE SEQUENCE [LARGE SCALE GENOMIC DNA]</scope>
    <source>
        <strain evidence="2 3">MT2928</strain>
    </source>
</reference>
<accession>A0A7S9LUQ5</accession>
<feature type="transmembrane region" description="Helical" evidence="1">
    <location>
        <begin position="190"/>
        <end position="207"/>
    </location>
</feature>
<feature type="transmembrane region" description="Helical" evidence="1">
    <location>
        <begin position="311"/>
        <end position="330"/>
    </location>
</feature>
<keyword evidence="1" id="KW-0812">Transmembrane</keyword>
<feature type="transmembrane region" description="Helical" evidence="1">
    <location>
        <begin position="287"/>
        <end position="305"/>
    </location>
</feature>
<gene>
    <name evidence="2" type="ORF">I0K15_07690</name>
</gene>
<dbReference type="KEGG" id="poz:I0K15_07690"/>
<feature type="transmembrane region" description="Helical" evidence="1">
    <location>
        <begin position="158"/>
        <end position="178"/>
    </location>
</feature>
<keyword evidence="1" id="KW-1133">Transmembrane helix</keyword>
<keyword evidence="1" id="KW-0472">Membrane</keyword>
<evidence type="ECO:0000313" key="2">
    <source>
        <dbReference type="EMBL" id="QPH55604.1"/>
    </source>
</evidence>
<proteinExistence type="predicted"/>
<feature type="transmembrane region" description="Helical" evidence="1">
    <location>
        <begin position="127"/>
        <end position="152"/>
    </location>
</feature>
<protein>
    <submittedName>
        <fullName evidence="2">Uncharacterized protein</fullName>
    </submittedName>
</protein>
<name>A0A7S9LUQ5_9RHOB</name>
<feature type="transmembrane region" description="Helical" evidence="1">
    <location>
        <begin position="66"/>
        <end position="84"/>
    </location>
</feature>
<dbReference type="Proteomes" id="UP000594800">
    <property type="component" value="Chromosome"/>
</dbReference>
<evidence type="ECO:0000313" key="3">
    <source>
        <dbReference type="Proteomes" id="UP000594800"/>
    </source>
</evidence>